<organism evidence="4 5">
    <name type="scientific">Nocardia fluminea</name>
    <dbReference type="NCBI Taxonomy" id="134984"/>
    <lineage>
        <taxon>Bacteria</taxon>
        <taxon>Bacillati</taxon>
        <taxon>Actinomycetota</taxon>
        <taxon>Actinomycetes</taxon>
        <taxon>Mycobacteriales</taxon>
        <taxon>Nocardiaceae</taxon>
        <taxon>Nocardia</taxon>
    </lineage>
</organism>
<comment type="caution">
    <text evidence="4">The sequence shown here is derived from an EMBL/GenBank/DDBJ whole genome shotgun (WGS) entry which is preliminary data.</text>
</comment>
<protein>
    <submittedName>
        <fullName evidence="4">Putative secreted protein</fullName>
    </submittedName>
</protein>
<keyword evidence="1" id="KW-0646">Protease inhibitor</keyword>
<evidence type="ECO:0000313" key="5">
    <source>
        <dbReference type="Proteomes" id="UP000233766"/>
    </source>
</evidence>
<evidence type="ECO:0000256" key="3">
    <source>
        <dbReference type="SAM" id="SignalP"/>
    </source>
</evidence>
<evidence type="ECO:0000313" key="4">
    <source>
        <dbReference type="EMBL" id="PKV80307.1"/>
    </source>
</evidence>
<feature type="chain" id="PRO_5038948694" evidence="3">
    <location>
        <begin position="20"/>
        <end position="141"/>
    </location>
</feature>
<evidence type="ECO:0000256" key="2">
    <source>
        <dbReference type="ARBA" id="ARBA00022704"/>
    </source>
</evidence>
<gene>
    <name evidence="4" type="ORF">ATK86_4730</name>
</gene>
<dbReference type="InterPro" id="IPR036331">
    <property type="entry name" value="Chagasin-like_sf"/>
</dbReference>
<dbReference type="EMBL" id="PJMW01000002">
    <property type="protein sequence ID" value="PKV80307.1"/>
    <property type="molecule type" value="Genomic_DNA"/>
</dbReference>
<dbReference type="RefSeq" id="WP_101466268.1">
    <property type="nucleotide sequence ID" value="NZ_PJMW01000002.1"/>
</dbReference>
<keyword evidence="3" id="KW-0732">Signal</keyword>
<dbReference type="PROSITE" id="PS51257">
    <property type="entry name" value="PROKAR_LIPOPROTEIN"/>
    <property type="match status" value="1"/>
</dbReference>
<dbReference type="Gene3D" id="2.60.40.2020">
    <property type="match status" value="1"/>
</dbReference>
<name>A0A2N3VFC7_9NOCA</name>
<dbReference type="AlphaFoldDB" id="A0A2N3VFC7"/>
<proteinExistence type="predicted"/>
<reference evidence="4 5" key="1">
    <citation type="submission" date="2017-12" db="EMBL/GenBank/DDBJ databases">
        <title>Sequencing the genomes of 1000 Actinobacteria strains.</title>
        <authorList>
            <person name="Klenk H.-P."/>
        </authorList>
    </citation>
    <scope>NUCLEOTIDE SEQUENCE [LARGE SCALE GENOMIC DNA]</scope>
    <source>
        <strain evidence="4 5">DSM 44489</strain>
    </source>
</reference>
<dbReference type="Proteomes" id="UP000233766">
    <property type="component" value="Unassembled WGS sequence"/>
</dbReference>
<accession>A0A2N3VFC7</accession>
<dbReference type="OrthoDB" id="4564578at2"/>
<feature type="signal peptide" evidence="3">
    <location>
        <begin position="1"/>
        <end position="19"/>
    </location>
</feature>
<dbReference type="GO" id="GO:0004869">
    <property type="term" value="F:cysteine-type endopeptidase inhibitor activity"/>
    <property type="evidence" value="ECO:0007669"/>
    <property type="project" value="UniProtKB-KW"/>
</dbReference>
<dbReference type="SUPFAM" id="SSF141066">
    <property type="entry name" value="ICP-like"/>
    <property type="match status" value="1"/>
</dbReference>
<sequence>MRRSFLVLVALAGLGGLTAGCGGDETEPYDVTLQPTAVPQSAADPLTIEQTANGSTVAATVGQRLLVRLPQNPASVGEWGMVNAEKGILIADGGPTSEGNATVWPFRAVERGVTSLQFTYGPSSEPSITPEPTFMVDVRVY</sequence>
<evidence type="ECO:0000256" key="1">
    <source>
        <dbReference type="ARBA" id="ARBA00022690"/>
    </source>
</evidence>
<keyword evidence="2" id="KW-0789">Thiol protease inhibitor</keyword>
<keyword evidence="5" id="KW-1185">Reference proteome</keyword>